<keyword evidence="5" id="KW-0539">Nucleus</keyword>
<evidence type="ECO:0000256" key="3">
    <source>
        <dbReference type="ARBA" id="ARBA00023015"/>
    </source>
</evidence>
<feature type="region of interest" description="Disordered" evidence="6">
    <location>
        <begin position="50"/>
        <end position="75"/>
    </location>
</feature>
<dbReference type="GO" id="GO:0000976">
    <property type="term" value="F:transcription cis-regulatory region binding"/>
    <property type="evidence" value="ECO:0000318"/>
    <property type="project" value="GO_Central"/>
</dbReference>
<dbReference type="CDD" id="cd11445">
    <property type="entry name" value="bHLH_AtPIF_like"/>
    <property type="match status" value="1"/>
</dbReference>
<dbReference type="STRING" id="4558.A0A1B6P6I0"/>
<dbReference type="GO" id="GO:0005634">
    <property type="term" value="C:nucleus"/>
    <property type="evidence" value="ECO:0000318"/>
    <property type="project" value="GO_Central"/>
</dbReference>
<comment type="similarity">
    <text evidence="2">Belongs to the bHLH protein family.</text>
</comment>
<dbReference type="InParanoid" id="A0A1B6P6I0"/>
<dbReference type="PANTHER" id="PTHR46807:SF6">
    <property type="entry name" value="TRANSCRIPTION FACTOR APG"/>
    <property type="match status" value="1"/>
</dbReference>
<evidence type="ECO:0000256" key="1">
    <source>
        <dbReference type="ARBA" id="ARBA00004123"/>
    </source>
</evidence>
<comment type="subcellular location">
    <subcellularLocation>
        <location evidence="1">Nucleus</location>
    </subcellularLocation>
</comment>
<gene>
    <name evidence="8" type="ORF">SORBI_3009G036400</name>
</gene>
<dbReference type="Gene3D" id="4.10.280.10">
    <property type="entry name" value="Helix-loop-helix DNA-binding domain"/>
    <property type="match status" value="1"/>
</dbReference>
<evidence type="ECO:0000256" key="5">
    <source>
        <dbReference type="ARBA" id="ARBA00023242"/>
    </source>
</evidence>
<feature type="region of interest" description="Disordered" evidence="6">
    <location>
        <begin position="360"/>
        <end position="430"/>
    </location>
</feature>
<feature type="compositionally biased region" description="Pro residues" evidence="6">
    <location>
        <begin position="54"/>
        <end position="68"/>
    </location>
</feature>
<dbReference type="AlphaFoldDB" id="A0A1B6P6I0"/>
<feature type="compositionally biased region" description="Basic and acidic residues" evidence="6">
    <location>
        <begin position="469"/>
        <end position="482"/>
    </location>
</feature>
<feature type="compositionally biased region" description="Low complexity" evidence="6">
    <location>
        <begin position="674"/>
        <end position="688"/>
    </location>
</feature>
<dbReference type="Gramene" id="KXG21255">
    <property type="protein sequence ID" value="KXG21255"/>
    <property type="gene ID" value="SORBI_3009G036400"/>
</dbReference>
<evidence type="ECO:0000256" key="2">
    <source>
        <dbReference type="ARBA" id="ARBA00005510"/>
    </source>
</evidence>
<evidence type="ECO:0000256" key="6">
    <source>
        <dbReference type="SAM" id="MobiDB-lite"/>
    </source>
</evidence>
<feature type="region of interest" description="Disordered" evidence="6">
    <location>
        <begin position="442"/>
        <end position="482"/>
    </location>
</feature>
<dbReference type="PANTHER" id="PTHR46807">
    <property type="entry name" value="TRANSCRIPTION FACTOR PIF3"/>
    <property type="match status" value="1"/>
</dbReference>
<reference evidence="8 9" key="1">
    <citation type="journal article" date="2009" name="Nature">
        <title>The Sorghum bicolor genome and the diversification of grasses.</title>
        <authorList>
            <person name="Paterson A.H."/>
            <person name="Bowers J.E."/>
            <person name="Bruggmann R."/>
            <person name="Dubchak I."/>
            <person name="Grimwood J."/>
            <person name="Gundlach H."/>
            <person name="Haberer G."/>
            <person name="Hellsten U."/>
            <person name="Mitros T."/>
            <person name="Poliakov A."/>
            <person name="Schmutz J."/>
            <person name="Spannagl M."/>
            <person name="Tang H."/>
            <person name="Wang X."/>
            <person name="Wicker T."/>
            <person name="Bharti A.K."/>
            <person name="Chapman J."/>
            <person name="Feltus F.A."/>
            <person name="Gowik U."/>
            <person name="Grigoriev I.V."/>
            <person name="Lyons E."/>
            <person name="Maher C.A."/>
            <person name="Martis M."/>
            <person name="Narechania A."/>
            <person name="Otillar R.P."/>
            <person name="Penning B.W."/>
            <person name="Salamov A.A."/>
            <person name="Wang Y."/>
            <person name="Zhang L."/>
            <person name="Carpita N.C."/>
            <person name="Freeling M."/>
            <person name="Gingle A.R."/>
            <person name="Hash C.T."/>
            <person name="Keller B."/>
            <person name="Klein P."/>
            <person name="Kresovich S."/>
            <person name="McCann M.C."/>
            <person name="Ming R."/>
            <person name="Peterson D.G."/>
            <person name="Mehboob-ur-Rahman"/>
            <person name="Ware D."/>
            <person name="Westhoff P."/>
            <person name="Mayer K.F."/>
            <person name="Messing J."/>
            <person name="Rokhsar D.S."/>
        </authorList>
    </citation>
    <scope>NUCLEOTIDE SEQUENCE [LARGE SCALE GENOMIC DNA]</scope>
    <source>
        <strain evidence="9">cv. BTx623</strain>
    </source>
</reference>
<dbReference type="Proteomes" id="UP000000768">
    <property type="component" value="Chromosome 9"/>
</dbReference>
<dbReference type="InterPro" id="IPR036638">
    <property type="entry name" value="HLH_DNA-bd_sf"/>
</dbReference>
<evidence type="ECO:0000313" key="9">
    <source>
        <dbReference type="Proteomes" id="UP000000768"/>
    </source>
</evidence>
<dbReference type="GO" id="GO:0046983">
    <property type="term" value="F:protein dimerization activity"/>
    <property type="evidence" value="ECO:0007669"/>
    <property type="project" value="InterPro"/>
</dbReference>
<organism evidence="8 9">
    <name type="scientific">Sorghum bicolor</name>
    <name type="common">Sorghum</name>
    <name type="synonym">Sorghum vulgare</name>
    <dbReference type="NCBI Taxonomy" id="4558"/>
    <lineage>
        <taxon>Eukaryota</taxon>
        <taxon>Viridiplantae</taxon>
        <taxon>Streptophyta</taxon>
        <taxon>Embryophyta</taxon>
        <taxon>Tracheophyta</taxon>
        <taxon>Spermatophyta</taxon>
        <taxon>Magnoliopsida</taxon>
        <taxon>Liliopsida</taxon>
        <taxon>Poales</taxon>
        <taxon>Poaceae</taxon>
        <taxon>PACMAD clade</taxon>
        <taxon>Panicoideae</taxon>
        <taxon>Andropogonodae</taxon>
        <taxon>Andropogoneae</taxon>
        <taxon>Sorghinae</taxon>
        <taxon>Sorghum</taxon>
    </lineage>
</organism>
<dbReference type="GO" id="GO:0003700">
    <property type="term" value="F:DNA-binding transcription factor activity"/>
    <property type="evidence" value="ECO:0000318"/>
    <property type="project" value="GO_Central"/>
</dbReference>
<dbReference type="OMA" id="LPPDYCA"/>
<reference evidence="9" key="2">
    <citation type="journal article" date="2018" name="Plant J.">
        <title>The Sorghum bicolor reference genome: improved assembly, gene annotations, a transcriptome atlas, and signatures of genome organization.</title>
        <authorList>
            <person name="McCormick R.F."/>
            <person name="Truong S.K."/>
            <person name="Sreedasyam A."/>
            <person name="Jenkins J."/>
            <person name="Shu S."/>
            <person name="Sims D."/>
            <person name="Kennedy M."/>
            <person name="Amirebrahimi M."/>
            <person name="Weers B.D."/>
            <person name="McKinley B."/>
            <person name="Mattison A."/>
            <person name="Morishige D.T."/>
            <person name="Grimwood J."/>
            <person name="Schmutz J."/>
            <person name="Mullet J.E."/>
        </authorList>
    </citation>
    <scope>NUCLEOTIDE SEQUENCE [LARGE SCALE GENOMIC DNA]</scope>
    <source>
        <strain evidence="9">cv. BTx623</strain>
    </source>
</reference>
<feature type="domain" description="BHLH" evidence="7">
    <location>
        <begin position="469"/>
        <end position="518"/>
    </location>
</feature>
<dbReference type="SMART" id="SM00353">
    <property type="entry name" value="HLH"/>
    <property type="match status" value="1"/>
</dbReference>
<feature type="compositionally biased region" description="Pro residues" evidence="6">
    <location>
        <begin position="373"/>
        <end position="387"/>
    </location>
</feature>
<dbReference type="InterPro" id="IPR044273">
    <property type="entry name" value="PIF3-like"/>
</dbReference>
<dbReference type="Pfam" id="PF00010">
    <property type="entry name" value="HLH"/>
    <property type="match status" value="1"/>
</dbReference>
<feature type="compositionally biased region" description="Polar residues" evidence="6">
    <location>
        <begin position="418"/>
        <end position="429"/>
    </location>
</feature>
<keyword evidence="4" id="KW-0804">Transcription</keyword>
<protein>
    <recommendedName>
        <fullName evidence="7">BHLH domain-containing protein</fullName>
    </recommendedName>
</protein>
<dbReference type="InterPro" id="IPR011598">
    <property type="entry name" value="bHLH_dom"/>
</dbReference>
<dbReference type="EMBL" id="CM000768">
    <property type="protein sequence ID" value="KXG21255.1"/>
    <property type="molecule type" value="Genomic_DNA"/>
</dbReference>
<dbReference type="FunCoup" id="A0A1B6P6I0">
    <property type="interactions" value="445"/>
</dbReference>
<keyword evidence="9" id="KW-1185">Reference proteome</keyword>
<dbReference type="InterPro" id="IPR047265">
    <property type="entry name" value="PIF1-like_bHLH"/>
</dbReference>
<accession>A0A1B6P6I0</accession>
<dbReference type="SUPFAM" id="SSF47459">
    <property type="entry name" value="HLH, helix-loop-helix DNA-binding domain"/>
    <property type="match status" value="1"/>
</dbReference>
<name>A0A1B6P6I0_SORBI</name>
<proteinExistence type="inferred from homology"/>
<sequence length="688" mass="72101">MTSFIRCSDLVKVNYPQTPANKQLFTSWKQAFCVVLLRIYIPKIPPGQAHASPLPSPSRPHLPSPPLLGNPSLARPEPERRRLLVVLGRGSCCYGGRCRVAFLNCSCSCSCPHLFSFLPSISLLLPLLSSLLRPSACVLHPPPPVAAPTAPAPLMTGPGDELAELLWDHGPALRRPPPPFQPFTCSAAGSSRSHELKRHPVPVPVPLGMHTHGAGLGLGGLPVHDDEDDAVPWLHCPVVVDDGDADTAPLPPEYCASLLSEYSEAAAPAATASHAAAVVPAAPPPPEAAVANKLAPPSATGSGVGEGVLNFTFFSRPLQRPQAASAAASHPVESTVVQAATNRLRSTPLFSEQRMAWLQPPKAPRATAAAAATPPPPPPPPPAPPQLAPMLPDTRHGETVAQPRSQPDARPPDAAAVTASSVCSGNGDRSQLKRSCHLAADCSVSPDEDMDDEPGATRRSAARSAKRSRTAEVHNMSERRRRDRINEKMRALQELIPNCNKIDKASMLEEAIEYLKTLQLQVQMMSMGTGLCMPPAAMLLPAMHQHMQALHHHHHHPMAHFPHLGMGLGYGMGMGMGATAAAGFDMLPRVAAGAHFPCPPMAMPPPPGAAMFGVPGTGMATLPAAFAHMAGAAPAGQMEAGAGDAAPAAAAAAAAAAPARPEEAEHPPVRGVAQGDQEAQQQQHPKQT</sequence>
<feature type="region of interest" description="Disordered" evidence="6">
    <location>
        <begin position="638"/>
        <end position="688"/>
    </location>
</feature>
<evidence type="ECO:0000256" key="4">
    <source>
        <dbReference type="ARBA" id="ARBA00023163"/>
    </source>
</evidence>
<evidence type="ECO:0000313" key="8">
    <source>
        <dbReference type="EMBL" id="KXG21255.1"/>
    </source>
</evidence>
<keyword evidence="3" id="KW-0805">Transcription regulation</keyword>
<dbReference type="eggNOG" id="ENOG502QV9I">
    <property type="taxonomic scope" value="Eukaryota"/>
</dbReference>
<dbReference type="PROSITE" id="PS50888">
    <property type="entry name" value="BHLH"/>
    <property type="match status" value="1"/>
</dbReference>
<dbReference type="FunFam" id="4.10.280.10:FF:000004">
    <property type="entry name" value="Basic helix-loop-helix transcription factor"/>
    <property type="match status" value="1"/>
</dbReference>
<evidence type="ECO:0000259" key="7">
    <source>
        <dbReference type="PROSITE" id="PS50888"/>
    </source>
</evidence>
<feature type="compositionally biased region" description="Low complexity" evidence="6">
    <location>
        <begin position="638"/>
        <end position="659"/>
    </location>
</feature>
<dbReference type="GO" id="GO:0010017">
    <property type="term" value="P:red or far-red light signaling pathway"/>
    <property type="evidence" value="ECO:0000318"/>
    <property type="project" value="GO_Central"/>
</dbReference>